<dbReference type="InterPro" id="IPR035069">
    <property type="entry name" value="TTHA1013/TTHA0281-like"/>
</dbReference>
<dbReference type="PANTHER" id="PTHR34504">
    <property type="entry name" value="ANTITOXIN HICB"/>
    <property type="match status" value="1"/>
</dbReference>
<accession>A0A2M7E737</accession>
<gene>
    <name evidence="2" type="ORF">COS11_06860</name>
</gene>
<sequence>MQKTKFKVYLEYDPDYQGFVADVPSLPGCMSQGKSEEKALKNIQEAIKGYLKVLREHHRIVPSEEVRFVEVGV</sequence>
<reference evidence="3" key="1">
    <citation type="submission" date="2017-09" db="EMBL/GenBank/DDBJ databases">
        <title>Depth-based differentiation of microbial function through sediment-hosted aquifers and enrichment of novel symbionts in the deep terrestrial subsurface.</title>
        <authorList>
            <person name="Probst A.J."/>
            <person name="Ladd B."/>
            <person name="Jarett J.K."/>
            <person name="Geller-Mcgrath D.E."/>
            <person name="Sieber C.M.K."/>
            <person name="Emerson J.B."/>
            <person name="Anantharaman K."/>
            <person name="Thomas B.C."/>
            <person name="Malmstrom R."/>
            <person name="Stieglmeier M."/>
            <person name="Klingl A."/>
            <person name="Woyke T."/>
            <person name="Ryan C.M."/>
            <person name="Banfield J.F."/>
        </authorList>
    </citation>
    <scope>NUCLEOTIDE SEQUENCE [LARGE SCALE GENOMIC DNA]</scope>
</reference>
<dbReference type="AlphaFoldDB" id="A0A2M7E737"/>
<dbReference type="Pfam" id="PF15919">
    <property type="entry name" value="HicB_lk_antitox"/>
    <property type="match status" value="1"/>
</dbReference>
<proteinExistence type="predicted"/>
<dbReference type="PANTHER" id="PTHR34504:SF2">
    <property type="entry name" value="UPF0150 PROTEIN SSL0259"/>
    <property type="match status" value="1"/>
</dbReference>
<dbReference type="SUPFAM" id="SSF143100">
    <property type="entry name" value="TTHA1013/TTHA0281-like"/>
    <property type="match status" value="1"/>
</dbReference>
<dbReference type="Gene3D" id="3.30.160.250">
    <property type="match status" value="1"/>
</dbReference>
<dbReference type="InterPro" id="IPR031807">
    <property type="entry name" value="HicB-like"/>
</dbReference>
<comment type="caution">
    <text evidence="2">The sequence shown here is derived from an EMBL/GenBank/DDBJ whole genome shotgun (WGS) entry which is preliminary data.</text>
</comment>
<dbReference type="InterPro" id="IPR051404">
    <property type="entry name" value="TA_system_antitoxin"/>
</dbReference>
<evidence type="ECO:0000313" key="3">
    <source>
        <dbReference type="Proteomes" id="UP000228886"/>
    </source>
</evidence>
<dbReference type="Proteomes" id="UP000228886">
    <property type="component" value="Unassembled WGS sequence"/>
</dbReference>
<dbReference type="EMBL" id="PETL01000325">
    <property type="protein sequence ID" value="PIV63557.1"/>
    <property type="molecule type" value="Genomic_DNA"/>
</dbReference>
<feature type="domain" description="HicB-like antitoxin of toxin-antitoxin system" evidence="1">
    <location>
        <begin position="7"/>
        <end position="63"/>
    </location>
</feature>
<protein>
    <submittedName>
        <fullName evidence="2">HicB family protein</fullName>
    </submittedName>
</protein>
<evidence type="ECO:0000259" key="1">
    <source>
        <dbReference type="Pfam" id="PF15919"/>
    </source>
</evidence>
<organism evidence="2 3">
    <name type="scientific">bacterium (Candidatus Ratteibacteria) CG01_land_8_20_14_3_00_40_19</name>
    <dbReference type="NCBI Taxonomy" id="2014290"/>
    <lineage>
        <taxon>Bacteria</taxon>
        <taxon>Candidatus Ratteibacteria</taxon>
    </lineage>
</organism>
<evidence type="ECO:0000313" key="2">
    <source>
        <dbReference type="EMBL" id="PIV63557.1"/>
    </source>
</evidence>
<name>A0A2M7E737_9BACT</name>